<dbReference type="RefSeq" id="XP_033593162.1">
    <property type="nucleotide sequence ID" value="XM_033732712.1"/>
</dbReference>
<dbReference type="EMBL" id="MU001632">
    <property type="protein sequence ID" value="KAF2486593.1"/>
    <property type="molecule type" value="Genomic_DNA"/>
</dbReference>
<feature type="chain" id="PRO_5025661804" description="Secreted protein" evidence="1">
    <location>
        <begin position="23"/>
        <end position="82"/>
    </location>
</feature>
<name>A0A6A6Q4K8_9PEZI</name>
<keyword evidence="1" id="KW-0732">Signal</keyword>
<dbReference type="GeneID" id="54473714"/>
<gene>
    <name evidence="2" type="ORF">BDY17DRAFT_291751</name>
</gene>
<protein>
    <recommendedName>
        <fullName evidence="4">Secreted protein</fullName>
    </recommendedName>
</protein>
<organism evidence="2 3">
    <name type="scientific">Neohortaea acidophila</name>
    <dbReference type="NCBI Taxonomy" id="245834"/>
    <lineage>
        <taxon>Eukaryota</taxon>
        <taxon>Fungi</taxon>
        <taxon>Dikarya</taxon>
        <taxon>Ascomycota</taxon>
        <taxon>Pezizomycotina</taxon>
        <taxon>Dothideomycetes</taxon>
        <taxon>Dothideomycetidae</taxon>
        <taxon>Mycosphaerellales</taxon>
        <taxon>Teratosphaeriaceae</taxon>
        <taxon>Neohortaea</taxon>
    </lineage>
</organism>
<accession>A0A6A6Q4K8</accession>
<keyword evidence="3" id="KW-1185">Reference proteome</keyword>
<proteinExistence type="predicted"/>
<evidence type="ECO:0000256" key="1">
    <source>
        <dbReference type="SAM" id="SignalP"/>
    </source>
</evidence>
<dbReference type="OrthoDB" id="10248446at2759"/>
<dbReference type="Proteomes" id="UP000799767">
    <property type="component" value="Unassembled WGS sequence"/>
</dbReference>
<sequence length="82" mass="9387">MLLLLPLLLYLRIIEHVVRVAGLCGGRKSMRSREHWHSRTSGHRPAGFYEDAGLGREEGQWEQRQRSTCAARPARILIFTSS</sequence>
<evidence type="ECO:0000313" key="2">
    <source>
        <dbReference type="EMBL" id="KAF2486593.1"/>
    </source>
</evidence>
<evidence type="ECO:0008006" key="4">
    <source>
        <dbReference type="Google" id="ProtNLM"/>
    </source>
</evidence>
<reference evidence="2" key="1">
    <citation type="journal article" date="2020" name="Stud. Mycol.">
        <title>101 Dothideomycetes genomes: a test case for predicting lifestyles and emergence of pathogens.</title>
        <authorList>
            <person name="Haridas S."/>
            <person name="Albert R."/>
            <person name="Binder M."/>
            <person name="Bloem J."/>
            <person name="Labutti K."/>
            <person name="Salamov A."/>
            <person name="Andreopoulos B."/>
            <person name="Baker S."/>
            <person name="Barry K."/>
            <person name="Bills G."/>
            <person name="Bluhm B."/>
            <person name="Cannon C."/>
            <person name="Castanera R."/>
            <person name="Culley D."/>
            <person name="Daum C."/>
            <person name="Ezra D."/>
            <person name="Gonzalez J."/>
            <person name="Henrissat B."/>
            <person name="Kuo A."/>
            <person name="Liang C."/>
            <person name="Lipzen A."/>
            <person name="Lutzoni F."/>
            <person name="Magnuson J."/>
            <person name="Mondo S."/>
            <person name="Nolan M."/>
            <person name="Ohm R."/>
            <person name="Pangilinan J."/>
            <person name="Park H.-J."/>
            <person name="Ramirez L."/>
            <person name="Alfaro M."/>
            <person name="Sun H."/>
            <person name="Tritt A."/>
            <person name="Yoshinaga Y."/>
            <person name="Zwiers L.-H."/>
            <person name="Turgeon B."/>
            <person name="Goodwin S."/>
            <person name="Spatafora J."/>
            <person name="Crous P."/>
            <person name="Grigoriev I."/>
        </authorList>
    </citation>
    <scope>NUCLEOTIDE SEQUENCE</scope>
    <source>
        <strain evidence="2">CBS 113389</strain>
    </source>
</reference>
<evidence type="ECO:0000313" key="3">
    <source>
        <dbReference type="Proteomes" id="UP000799767"/>
    </source>
</evidence>
<dbReference type="AlphaFoldDB" id="A0A6A6Q4K8"/>
<feature type="signal peptide" evidence="1">
    <location>
        <begin position="1"/>
        <end position="22"/>
    </location>
</feature>